<dbReference type="PANTHER" id="PTHR46765:SF1">
    <property type="entry name" value="P-LOOP CONTAINING NUCLEOSIDE TRIPHOSPHATE HYDROLASES SUPERFAMILY PROTEIN"/>
    <property type="match status" value="1"/>
</dbReference>
<evidence type="ECO:0000313" key="4">
    <source>
        <dbReference type="Proteomes" id="UP000636800"/>
    </source>
</evidence>
<proteinExistence type="predicted"/>
<feature type="non-terminal residue" evidence="3">
    <location>
        <position position="77"/>
    </location>
</feature>
<keyword evidence="4" id="KW-1185">Reference proteome</keyword>
<name>A0A835P8Q9_VANPL</name>
<sequence>MGYSINCQDVICICNDLYAPTLRPIRQIASILVICICNDLYAPALRPIHQIAKLKHICKKEGYKTNSIDWQPLLNIL</sequence>
<evidence type="ECO:0000313" key="3">
    <source>
        <dbReference type="EMBL" id="KAG0448594.1"/>
    </source>
</evidence>
<comment type="subcellular location">
    <subcellularLocation>
        <location evidence="1">Nucleus</location>
    </subcellularLocation>
</comment>
<dbReference type="InterPro" id="IPR053016">
    <property type="entry name" value="CTF18-RFC_complex"/>
</dbReference>
<dbReference type="Proteomes" id="UP000636800">
    <property type="component" value="Unassembled WGS sequence"/>
</dbReference>
<evidence type="ECO:0000256" key="1">
    <source>
        <dbReference type="ARBA" id="ARBA00004123"/>
    </source>
</evidence>
<evidence type="ECO:0000256" key="2">
    <source>
        <dbReference type="ARBA" id="ARBA00023242"/>
    </source>
</evidence>
<dbReference type="GO" id="GO:0005634">
    <property type="term" value="C:nucleus"/>
    <property type="evidence" value="ECO:0007669"/>
    <property type="project" value="UniProtKB-SubCell"/>
</dbReference>
<dbReference type="AlphaFoldDB" id="A0A835P8Q9"/>
<accession>A0A835P8Q9</accession>
<dbReference type="EMBL" id="JADCNL010000305">
    <property type="protein sequence ID" value="KAG0448594.1"/>
    <property type="molecule type" value="Genomic_DNA"/>
</dbReference>
<dbReference type="PANTHER" id="PTHR46765">
    <property type="entry name" value="P-LOOP CONTAINING NUCLEOSIDE TRIPHOSPHATE HYDROLASES SUPERFAMILY PROTEIN"/>
    <property type="match status" value="1"/>
</dbReference>
<organism evidence="3 4">
    <name type="scientific">Vanilla planifolia</name>
    <name type="common">Vanilla</name>
    <dbReference type="NCBI Taxonomy" id="51239"/>
    <lineage>
        <taxon>Eukaryota</taxon>
        <taxon>Viridiplantae</taxon>
        <taxon>Streptophyta</taxon>
        <taxon>Embryophyta</taxon>
        <taxon>Tracheophyta</taxon>
        <taxon>Spermatophyta</taxon>
        <taxon>Magnoliopsida</taxon>
        <taxon>Liliopsida</taxon>
        <taxon>Asparagales</taxon>
        <taxon>Orchidaceae</taxon>
        <taxon>Vanilloideae</taxon>
        <taxon>Vanilleae</taxon>
        <taxon>Vanilla</taxon>
    </lineage>
</organism>
<comment type="caution">
    <text evidence="3">The sequence shown here is derived from an EMBL/GenBank/DDBJ whole genome shotgun (WGS) entry which is preliminary data.</text>
</comment>
<protein>
    <submittedName>
        <fullName evidence="3">Uncharacterized protein</fullName>
    </submittedName>
</protein>
<gene>
    <name evidence="3" type="ORF">HPP92_027764</name>
</gene>
<reference evidence="3 4" key="1">
    <citation type="journal article" date="2020" name="Nat. Food">
        <title>A phased Vanilla planifolia genome enables genetic improvement of flavour and production.</title>
        <authorList>
            <person name="Hasing T."/>
            <person name="Tang H."/>
            <person name="Brym M."/>
            <person name="Khazi F."/>
            <person name="Huang T."/>
            <person name="Chambers A.H."/>
        </authorList>
    </citation>
    <scope>NUCLEOTIDE SEQUENCE [LARGE SCALE GENOMIC DNA]</scope>
    <source>
        <tissue evidence="3">Leaf</tissue>
    </source>
</reference>
<dbReference type="OrthoDB" id="1848184at2759"/>
<keyword evidence="2" id="KW-0539">Nucleus</keyword>